<name>A0ABN1UQX3_9ACTN</name>
<comment type="caution">
    <text evidence="2">The sequence shown here is derived from an EMBL/GenBank/DDBJ whole genome shotgun (WGS) entry which is preliminary data.</text>
</comment>
<proteinExistence type="predicted"/>
<evidence type="ECO:0000313" key="3">
    <source>
        <dbReference type="Proteomes" id="UP001499979"/>
    </source>
</evidence>
<dbReference type="Pfam" id="PF13400">
    <property type="entry name" value="Tad"/>
    <property type="match status" value="1"/>
</dbReference>
<dbReference type="RefSeq" id="WP_343910800.1">
    <property type="nucleotide sequence ID" value="NZ_BAAAJE010000030.1"/>
</dbReference>
<dbReference type="EMBL" id="BAAAJE010000030">
    <property type="protein sequence ID" value="GAA1163693.1"/>
    <property type="molecule type" value="Genomic_DNA"/>
</dbReference>
<keyword evidence="3" id="KW-1185">Reference proteome</keyword>
<dbReference type="InterPro" id="IPR028087">
    <property type="entry name" value="Tad_N"/>
</dbReference>
<feature type="domain" description="Putative Flp pilus-assembly TadG-like N-terminal" evidence="1">
    <location>
        <begin position="9"/>
        <end position="50"/>
    </location>
</feature>
<sequence length="554" mass="54449">MRRQRDERGAVALFAALVMVVLLGVGALAVDIGTQRVARADMQALADVVAMDLARQLDGRHASEVEAGLEAAKDRSVARNSDTIGQDVQVTAELGTIDDAGVFSAVSGDTVPDAVRVSTSASVPFHFVSGSGGVSRAAVAVARAQGCYKLGSWGARLGPSDPNGAANASLLSRVLAAHGVDASVSAATYQGLVGATVGAAPLAAALGLASPEALGTASVTLTALLDAAAQVVGTNGASSAQVAALNAVRAHVGSLGGHQIGLAPLFSVASGAGAGLTAGVDLADLVVGAILVADGNRAVDVDLGSAVPGTGSFVASIGLIQSARVACGFAGSTPNSSNQASVSSSTTNTLTPDQSVPIAGLVALVPELSAITVGSPAHHPVRLTVTTASASSTLDTISCNATTRSATVTTSGGLLSAELEVPVEVKVTLGMAPAAMTVTVPATIRARLDPSGSVGAVTISVPSQHYDTPYSNGGERAQLPAATVDPPVTGVEPLSASAVAGILDAVRTAVVTPMVTSLNASVVGPLSDLAGLRTSGADVLLLDRPSCTTPALRG</sequence>
<evidence type="ECO:0000259" key="1">
    <source>
        <dbReference type="Pfam" id="PF13400"/>
    </source>
</evidence>
<dbReference type="Proteomes" id="UP001499979">
    <property type="component" value="Unassembled WGS sequence"/>
</dbReference>
<accession>A0ABN1UQX3</accession>
<organism evidence="2 3">
    <name type="scientific">Nocardioides aquiterrae</name>
    <dbReference type="NCBI Taxonomy" id="203799"/>
    <lineage>
        <taxon>Bacteria</taxon>
        <taxon>Bacillati</taxon>
        <taxon>Actinomycetota</taxon>
        <taxon>Actinomycetes</taxon>
        <taxon>Propionibacteriales</taxon>
        <taxon>Nocardioidaceae</taxon>
        <taxon>Nocardioides</taxon>
    </lineage>
</organism>
<protein>
    <recommendedName>
        <fullName evidence="1">Putative Flp pilus-assembly TadG-like N-terminal domain-containing protein</fullName>
    </recommendedName>
</protein>
<reference evidence="2 3" key="1">
    <citation type="journal article" date="2019" name="Int. J. Syst. Evol. Microbiol.">
        <title>The Global Catalogue of Microorganisms (GCM) 10K type strain sequencing project: providing services to taxonomists for standard genome sequencing and annotation.</title>
        <authorList>
            <consortium name="The Broad Institute Genomics Platform"/>
            <consortium name="The Broad Institute Genome Sequencing Center for Infectious Disease"/>
            <person name="Wu L."/>
            <person name="Ma J."/>
        </authorList>
    </citation>
    <scope>NUCLEOTIDE SEQUENCE [LARGE SCALE GENOMIC DNA]</scope>
    <source>
        <strain evidence="2 3">JCM 11813</strain>
    </source>
</reference>
<evidence type="ECO:0000313" key="2">
    <source>
        <dbReference type="EMBL" id="GAA1163693.1"/>
    </source>
</evidence>
<gene>
    <name evidence="2" type="ORF">GCM10009606_46820</name>
</gene>